<name>A0A1I8NHV7_MUSDO</name>
<dbReference type="RefSeq" id="XP_005188035.1">
    <property type="nucleotide sequence ID" value="XM_005187978.3"/>
</dbReference>
<gene>
    <name evidence="2" type="primary">101901708</name>
    <name evidence="4" type="synonym">LOC101901708</name>
</gene>
<dbReference type="OrthoDB" id="6617264at2759"/>
<keyword evidence="3" id="KW-1185">Reference proteome</keyword>
<dbReference type="InterPro" id="IPR006631">
    <property type="entry name" value="DM4_12"/>
</dbReference>
<evidence type="ECO:0000256" key="1">
    <source>
        <dbReference type="SAM" id="SignalP"/>
    </source>
</evidence>
<dbReference type="GeneID" id="101901708"/>
<feature type="chain" id="PRO_5044561693" evidence="1">
    <location>
        <begin position="27"/>
        <end position="421"/>
    </location>
</feature>
<reference evidence="2" key="1">
    <citation type="submission" date="2020-05" db="UniProtKB">
        <authorList>
            <consortium name="EnsemblMetazoa"/>
        </authorList>
    </citation>
    <scope>IDENTIFICATION</scope>
    <source>
        <strain evidence="2">Aabys</strain>
    </source>
</reference>
<organism evidence="2">
    <name type="scientific">Musca domestica</name>
    <name type="common">House fly</name>
    <dbReference type="NCBI Taxonomy" id="7370"/>
    <lineage>
        <taxon>Eukaryota</taxon>
        <taxon>Metazoa</taxon>
        <taxon>Ecdysozoa</taxon>
        <taxon>Arthropoda</taxon>
        <taxon>Hexapoda</taxon>
        <taxon>Insecta</taxon>
        <taxon>Pterygota</taxon>
        <taxon>Neoptera</taxon>
        <taxon>Endopterygota</taxon>
        <taxon>Diptera</taxon>
        <taxon>Brachycera</taxon>
        <taxon>Muscomorpha</taxon>
        <taxon>Muscoidea</taxon>
        <taxon>Muscidae</taxon>
        <taxon>Musca</taxon>
    </lineage>
</organism>
<proteinExistence type="predicted"/>
<evidence type="ECO:0000313" key="4">
    <source>
        <dbReference type="RefSeq" id="XP_005188035.1"/>
    </source>
</evidence>
<protein>
    <submittedName>
        <fullName evidence="4">Uncharacterized protein LOC101901708</fullName>
    </submittedName>
</protein>
<evidence type="ECO:0000313" key="2">
    <source>
        <dbReference type="EnsemblMetazoa" id="MDOA015310-PA"/>
    </source>
</evidence>
<dbReference type="VEuPathDB" id="VectorBase:MDOMA2_014343"/>
<dbReference type="PANTHER" id="PTHR21398:SF1">
    <property type="entry name" value="FI03705P"/>
    <property type="match status" value="1"/>
</dbReference>
<accession>A0A1I8NHV7</accession>
<reference evidence="4" key="2">
    <citation type="submission" date="2025-04" db="UniProtKB">
        <authorList>
            <consortium name="RefSeq"/>
        </authorList>
    </citation>
    <scope>IDENTIFICATION</scope>
    <source>
        <strain evidence="4">Aabys</strain>
    </source>
</reference>
<dbReference type="eggNOG" id="ENOG502STZ7">
    <property type="taxonomic scope" value="Eukaryota"/>
</dbReference>
<dbReference type="EnsemblMetazoa" id="MDOA015310-RA">
    <property type="protein sequence ID" value="MDOA015310-PA"/>
    <property type="gene ID" value="MDOA015310"/>
</dbReference>
<dbReference type="AlphaFoldDB" id="A0A1I8NHV7"/>
<dbReference type="KEGG" id="mde:101901708"/>
<dbReference type="VEuPathDB" id="VectorBase:MDOA015310"/>
<dbReference type="Pfam" id="PF07841">
    <property type="entry name" value="DM4_12"/>
    <property type="match status" value="1"/>
</dbReference>
<dbReference type="Proteomes" id="UP001652621">
    <property type="component" value="Unplaced"/>
</dbReference>
<dbReference type="SMART" id="SM00718">
    <property type="entry name" value="DM4_12"/>
    <property type="match status" value="1"/>
</dbReference>
<keyword evidence="1" id="KW-0732">Signal</keyword>
<evidence type="ECO:0000313" key="3">
    <source>
        <dbReference type="Proteomes" id="UP001652621"/>
    </source>
</evidence>
<sequence length="421" mass="48707">MHLYKLLNLVPWVAVVLLLQCSITRTERNSSFTSLEQAIEDKLEEERAHDGFQLSRKRRYLEFPEGSSFQLVYDLIVGIVDYTNYLILGVTVALAWELPSKPPSEILNDLTDRLKDGTLGTSRNDTISEIKYVDTKSHGAASSSTKYPNYLQPAFRPPMHSQYYVNRAPDSYYKARDYSKWEHMYSSKPFWPMKDSKYHYSPKPSHPFTKWSTSPSSYRNISPVPTKYPWWNLPTRLNGYAARPPIVKGSRRFDQGTTHFTNQKYTVGTGRSEHRVYPIFGKRSVAQSVSDTSATVVHRHHRRTTRSSDEFSKIDRIHIRHHRSTRHDLYERIETYLNGRGSHGHHCVLRALCETGQKSHEKLPGSFVGELMRAIFTLPEAFGGDRGYKEHRYDMANSHVGNCAARYQLCKDSMWSSHFVM</sequence>
<feature type="signal peptide" evidence="1">
    <location>
        <begin position="1"/>
        <end position="26"/>
    </location>
</feature>
<dbReference type="PANTHER" id="PTHR21398">
    <property type="entry name" value="AGAP007094-PA"/>
    <property type="match status" value="1"/>
</dbReference>